<dbReference type="SUPFAM" id="SSF52540">
    <property type="entry name" value="P-loop containing nucleoside triphosphate hydrolases"/>
    <property type="match status" value="1"/>
</dbReference>
<comment type="caution">
    <text evidence="4">The sequence shown here is derived from an EMBL/GenBank/DDBJ whole genome shotgun (WGS) entry which is preliminary data.</text>
</comment>
<feature type="coiled-coil region" evidence="1">
    <location>
        <begin position="277"/>
        <end position="304"/>
    </location>
</feature>
<sequence>MNVSYPTGLPESKAAAPSRSAFGLREHLITVFRQKRMLLTIIGVATMVAGPGSFLMTNIYSAEVRLLIQNARTPFSMSTPLTGQVFTPSDITQKDDVATEVQIFTSPILLDKLVEYFGNERVLASMRGRWDWVADLPKSAFKQLAGLPPVAQLLTTIGYVPKPENLHYQAVQQIRSHLNVEGVRQTHVFVASLDSPDPDFSADALNALVGIYLDHQLSIRKGKGAREFFDEQTKQMRGELQQAELRLQAFKDKWNIVSIEDQKRHLLQQVTHTEAALRESQVQVAETEVRISKLRERLAGQQEAIPLTNVSERNPMLDQLKNRLMQMELEYSQYVPDSPAAAELVREIAAVRGRLQAESAKVTGAATSGVNQTYQELKRTLVMEEGRRESLRPRLSELTKQFKSYRDSLNVLDQREMELQGLMREVKVKQEAFDIYLKKEEESRINEVLDRKGISNVNAIEHATPPQKPVRPRKFLNIVIGLLIGLVGGFGSAYASEYLRRTFVTREEVEDTLGKPVLAALPLVRPDTSDAESCELELRHTAQHVVRSYHERGVRTLLVTSALRGEGRSYLAGALARVLADQKFRTLLLTFEEAGPEHAAGGEDSVSVKQGVEAGRLMREVPEPTDRPHLHRLLIRHKDGTALEFAEHLAEVAKTMRDRFDLIVIDGPALTSFPEMRVAIAGIDGTILVIEAERTVSVAAARTVAAIEEAGGHLLGLVLNKRRYIIPEWIYGRWLAAGGREGV</sequence>
<dbReference type="Proteomes" id="UP000675880">
    <property type="component" value="Unassembled WGS sequence"/>
</dbReference>
<reference evidence="4 5" key="1">
    <citation type="submission" date="2021-02" db="EMBL/GenBank/DDBJ databases">
        <authorList>
            <person name="Han P."/>
        </authorList>
    </citation>
    <scope>NUCLEOTIDE SEQUENCE [LARGE SCALE GENOMIC DNA]</scope>
    <source>
        <strain evidence="4">Candidatus Nitrospira sp. ZN2</strain>
    </source>
</reference>
<evidence type="ECO:0000313" key="5">
    <source>
        <dbReference type="Proteomes" id="UP000675880"/>
    </source>
</evidence>
<protein>
    <submittedName>
        <fullName evidence="4">GNVR domain-containing protein</fullName>
    </submittedName>
</protein>
<gene>
    <name evidence="4" type="ORF">NSPZN2_40076</name>
</gene>
<accession>A0ABM8RR14</accession>
<organism evidence="4 5">
    <name type="scientific">Nitrospira defluvii</name>
    <dbReference type="NCBI Taxonomy" id="330214"/>
    <lineage>
        <taxon>Bacteria</taxon>
        <taxon>Pseudomonadati</taxon>
        <taxon>Nitrospirota</taxon>
        <taxon>Nitrospiria</taxon>
        <taxon>Nitrospirales</taxon>
        <taxon>Nitrospiraceae</taxon>
        <taxon>Nitrospira</taxon>
    </lineage>
</organism>
<dbReference type="InterPro" id="IPR027417">
    <property type="entry name" value="P-loop_NTPase"/>
</dbReference>
<dbReference type="InterPro" id="IPR032807">
    <property type="entry name" value="GNVR"/>
</dbReference>
<dbReference type="EMBL" id="CAJNBJ010000017">
    <property type="protein sequence ID" value="CAE6766688.1"/>
    <property type="molecule type" value="Genomic_DNA"/>
</dbReference>
<dbReference type="RefSeq" id="WP_213042956.1">
    <property type="nucleotide sequence ID" value="NZ_CAJNBJ010000017.1"/>
</dbReference>
<keyword evidence="5" id="KW-1185">Reference proteome</keyword>
<dbReference type="InterPro" id="IPR050445">
    <property type="entry name" value="Bact_polysacc_biosynth/exp"/>
</dbReference>
<name>A0ABM8RR14_9BACT</name>
<dbReference type="PANTHER" id="PTHR32309:SF31">
    <property type="entry name" value="CAPSULAR EXOPOLYSACCHARIDE FAMILY"/>
    <property type="match status" value="1"/>
</dbReference>
<evidence type="ECO:0000256" key="2">
    <source>
        <dbReference type="SAM" id="Phobius"/>
    </source>
</evidence>
<evidence type="ECO:0000259" key="3">
    <source>
        <dbReference type="Pfam" id="PF13807"/>
    </source>
</evidence>
<keyword evidence="2" id="KW-0812">Transmembrane</keyword>
<keyword evidence="2" id="KW-1133">Transmembrane helix</keyword>
<feature type="coiled-coil region" evidence="1">
    <location>
        <begin position="395"/>
        <end position="432"/>
    </location>
</feature>
<proteinExistence type="predicted"/>
<feature type="domain" description="Tyrosine-protein kinase G-rich" evidence="3">
    <location>
        <begin position="421"/>
        <end position="493"/>
    </location>
</feature>
<dbReference type="Gene3D" id="3.40.50.300">
    <property type="entry name" value="P-loop containing nucleotide triphosphate hydrolases"/>
    <property type="match status" value="1"/>
</dbReference>
<dbReference type="PANTHER" id="PTHR32309">
    <property type="entry name" value="TYROSINE-PROTEIN KINASE"/>
    <property type="match status" value="1"/>
</dbReference>
<evidence type="ECO:0000256" key="1">
    <source>
        <dbReference type="SAM" id="Coils"/>
    </source>
</evidence>
<keyword evidence="2" id="KW-0472">Membrane</keyword>
<feature type="transmembrane region" description="Helical" evidence="2">
    <location>
        <begin position="37"/>
        <end position="60"/>
    </location>
</feature>
<keyword evidence="1" id="KW-0175">Coiled coil</keyword>
<dbReference type="Pfam" id="PF13807">
    <property type="entry name" value="GNVR"/>
    <property type="match status" value="1"/>
</dbReference>
<evidence type="ECO:0000313" key="4">
    <source>
        <dbReference type="EMBL" id="CAE6766688.1"/>
    </source>
</evidence>